<dbReference type="Proteomes" id="UP000439903">
    <property type="component" value="Unassembled WGS sequence"/>
</dbReference>
<feature type="domain" description="Protein kinase" evidence="2">
    <location>
        <begin position="284"/>
        <end position="534"/>
    </location>
</feature>
<dbReference type="CDD" id="cd21037">
    <property type="entry name" value="MLKL_NTD"/>
    <property type="match status" value="1"/>
</dbReference>
<organism evidence="3 4">
    <name type="scientific">Gigaspora margarita</name>
    <dbReference type="NCBI Taxonomy" id="4874"/>
    <lineage>
        <taxon>Eukaryota</taxon>
        <taxon>Fungi</taxon>
        <taxon>Fungi incertae sedis</taxon>
        <taxon>Mucoromycota</taxon>
        <taxon>Glomeromycotina</taxon>
        <taxon>Glomeromycetes</taxon>
        <taxon>Diversisporales</taxon>
        <taxon>Gigasporaceae</taxon>
        <taxon>Gigaspora</taxon>
    </lineage>
</organism>
<keyword evidence="1" id="KW-0175">Coiled coil</keyword>
<evidence type="ECO:0000256" key="1">
    <source>
        <dbReference type="SAM" id="Coils"/>
    </source>
</evidence>
<gene>
    <name evidence="3" type="ORF">F8M41_019810</name>
</gene>
<dbReference type="InterPro" id="IPR006597">
    <property type="entry name" value="Sel1-like"/>
</dbReference>
<accession>A0A8H4AJE1</accession>
<dbReference type="GO" id="GO:0005524">
    <property type="term" value="F:ATP binding"/>
    <property type="evidence" value="ECO:0007669"/>
    <property type="project" value="InterPro"/>
</dbReference>
<dbReference type="Gene3D" id="1.10.510.10">
    <property type="entry name" value="Transferase(Phosphotransferase) domain 1"/>
    <property type="match status" value="1"/>
</dbReference>
<protein>
    <submittedName>
        <fullName evidence="3">Kinase-like protein</fullName>
    </submittedName>
</protein>
<reference evidence="3 4" key="1">
    <citation type="journal article" date="2019" name="Environ. Microbiol.">
        <title>At the nexus of three kingdoms: the genome of the mycorrhizal fungus Gigaspora margarita provides insights into plant, endobacterial and fungal interactions.</title>
        <authorList>
            <person name="Venice F."/>
            <person name="Ghignone S."/>
            <person name="Salvioli di Fossalunga A."/>
            <person name="Amselem J."/>
            <person name="Novero M."/>
            <person name="Xianan X."/>
            <person name="Sedzielewska Toro K."/>
            <person name="Morin E."/>
            <person name="Lipzen A."/>
            <person name="Grigoriev I.V."/>
            <person name="Henrissat B."/>
            <person name="Martin F.M."/>
            <person name="Bonfante P."/>
        </authorList>
    </citation>
    <scope>NUCLEOTIDE SEQUENCE [LARGE SCALE GENOMIC DNA]</scope>
    <source>
        <strain evidence="3 4">BEG34</strain>
    </source>
</reference>
<evidence type="ECO:0000313" key="4">
    <source>
        <dbReference type="Proteomes" id="UP000439903"/>
    </source>
</evidence>
<dbReference type="Pfam" id="PF07714">
    <property type="entry name" value="PK_Tyr_Ser-Thr"/>
    <property type="match status" value="1"/>
</dbReference>
<comment type="caution">
    <text evidence="3">The sequence shown here is derived from an EMBL/GenBank/DDBJ whole genome shotgun (WGS) entry which is preliminary data.</text>
</comment>
<dbReference type="PANTHER" id="PTHR44329">
    <property type="entry name" value="SERINE/THREONINE-PROTEIN KINASE TNNI3K-RELATED"/>
    <property type="match status" value="1"/>
</dbReference>
<dbReference type="SUPFAM" id="SSF81901">
    <property type="entry name" value="HCP-like"/>
    <property type="match status" value="1"/>
</dbReference>
<dbReference type="InterPro" id="IPR000719">
    <property type="entry name" value="Prot_kinase_dom"/>
</dbReference>
<dbReference type="GO" id="GO:0004674">
    <property type="term" value="F:protein serine/threonine kinase activity"/>
    <property type="evidence" value="ECO:0007669"/>
    <property type="project" value="TreeGrafter"/>
</dbReference>
<dbReference type="InterPro" id="IPR001245">
    <property type="entry name" value="Ser-Thr/Tyr_kinase_cat_dom"/>
</dbReference>
<dbReference type="AlphaFoldDB" id="A0A8H4AJE1"/>
<dbReference type="EMBL" id="WTPW01000524">
    <property type="protein sequence ID" value="KAF0502404.1"/>
    <property type="molecule type" value="Genomic_DNA"/>
</dbReference>
<dbReference type="SMART" id="SM00671">
    <property type="entry name" value="SEL1"/>
    <property type="match status" value="1"/>
</dbReference>
<dbReference type="GO" id="GO:0007166">
    <property type="term" value="P:cell surface receptor signaling pathway"/>
    <property type="evidence" value="ECO:0007669"/>
    <property type="project" value="InterPro"/>
</dbReference>
<dbReference type="SMART" id="SM00220">
    <property type="entry name" value="S_TKc"/>
    <property type="match status" value="1"/>
</dbReference>
<dbReference type="SUPFAM" id="SSF56112">
    <property type="entry name" value="Protein kinase-like (PK-like)"/>
    <property type="match status" value="1"/>
</dbReference>
<dbReference type="OrthoDB" id="2434929at2759"/>
<dbReference type="InterPro" id="IPR036537">
    <property type="entry name" value="Adaptor_Cbl_N_dom_sf"/>
</dbReference>
<dbReference type="InterPro" id="IPR011990">
    <property type="entry name" value="TPR-like_helical_dom_sf"/>
</dbReference>
<dbReference type="Gene3D" id="1.20.930.20">
    <property type="entry name" value="Adaptor protein Cbl, N-terminal domain"/>
    <property type="match status" value="1"/>
</dbReference>
<dbReference type="InterPro" id="IPR051681">
    <property type="entry name" value="Ser/Thr_Kinases-Pseudokinases"/>
</dbReference>
<dbReference type="InterPro" id="IPR059179">
    <property type="entry name" value="MLKL-like_MCAfunc"/>
</dbReference>
<dbReference type="Pfam" id="PF08238">
    <property type="entry name" value="Sel1"/>
    <property type="match status" value="2"/>
</dbReference>
<feature type="coiled-coil region" evidence="1">
    <location>
        <begin position="130"/>
        <end position="157"/>
    </location>
</feature>
<keyword evidence="3" id="KW-0418">Kinase</keyword>
<proteinExistence type="predicted"/>
<dbReference type="Gene3D" id="1.25.40.10">
    <property type="entry name" value="Tetratricopeptide repeat domain"/>
    <property type="match status" value="1"/>
</dbReference>
<keyword evidence="3" id="KW-0808">Transferase</keyword>
<sequence>MILWEISSGKPPFDSYPKEEIVIFVCNGGREKPVGGTPLNNETDEIHFEQKKNNVNYKSKFEDRLSTAKDNLTTVIDATEEISKINGCATNVDRIEETIKPFLPMIATILDLVKEIIEIYEKAQFNKKICNSLLDRAESAKIAMNTLQRRKQKNEEKFRSQSYYNNFIKSKNVLEEIKNFAGEVTQIRGISKCLNSNNIKNKFLELTRDYDQCMEDLHFTPIIAENVRNDLKFIQGPLSILHQEVSLNKTQFCRPKVKEQIDTDAQISSPRIDPKLLTDIDNEEKPIKTIANANNIMIVKKFYTKCAIAVSCEILTVEPRKFQSQKKQGYLAILGKLEECPNVLKFFGISTLKDSTTLREHEVLVFEWADMGNLKDLRPQWKKCENVKMTSRLEPRLANFHFARMSGDISPNYEDGVLNIIHWLAPEKMYEYMSLYAKKRPYTQKCEIFSFGMMLWELCFDRVPYQGKNMEYITNHVTNGGRERIPIYSGSKEGKEIYLEFIKIIKMAWAHIPYERISISRLYIILSNMQKKYVPPGYTPGILRISGLSDEEDLYMSDEDIKETNEIEEILEVDQGIDLHETKDPAKRKIAWKCFVANAAKGHSKAIFWQGYYLWKGHYTGIKRTHKQTMKDQNKALYLFKTAADDGITDAQLRYSIALKELKDLKANDVYEEFMHYLKLTAENGNPIAMFNLSDIYLNGKLKEKKDVATGIRYLKLAALNKNEKAITFANQKSLNIYDTNYTEF</sequence>
<evidence type="ECO:0000313" key="3">
    <source>
        <dbReference type="EMBL" id="KAF0502404.1"/>
    </source>
</evidence>
<dbReference type="InterPro" id="IPR011009">
    <property type="entry name" value="Kinase-like_dom_sf"/>
</dbReference>
<evidence type="ECO:0000259" key="2">
    <source>
        <dbReference type="SMART" id="SM00220"/>
    </source>
</evidence>
<name>A0A8H4AJE1_GIGMA</name>
<keyword evidence="4" id="KW-1185">Reference proteome</keyword>